<reference evidence="1" key="1">
    <citation type="submission" date="2021-06" db="EMBL/GenBank/DDBJ databases">
        <title>Comparative genomics, transcriptomics and evolutionary studies reveal genomic signatures of adaptation to plant cell wall in hemibiotrophic fungi.</title>
        <authorList>
            <consortium name="DOE Joint Genome Institute"/>
            <person name="Baroncelli R."/>
            <person name="Diaz J.F."/>
            <person name="Benocci T."/>
            <person name="Peng M."/>
            <person name="Battaglia E."/>
            <person name="Haridas S."/>
            <person name="Andreopoulos W."/>
            <person name="Labutti K."/>
            <person name="Pangilinan J."/>
            <person name="Floch G.L."/>
            <person name="Makela M.R."/>
            <person name="Henrissat B."/>
            <person name="Grigoriev I.V."/>
            <person name="Crouch J.A."/>
            <person name="De Vries R.P."/>
            <person name="Sukno S.A."/>
            <person name="Thon M.R."/>
        </authorList>
    </citation>
    <scope>NUCLEOTIDE SEQUENCE</scope>
    <source>
        <strain evidence="1">MAFF235873</strain>
    </source>
</reference>
<evidence type="ECO:0000313" key="1">
    <source>
        <dbReference type="EMBL" id="KAK2023586.1"/>
    </source>
</evidence>
<comment type="caution">
    <text evidence="1">The sequence shown here is derived from an EMBL/GenBank/DDBJ whole genome shotgun (WGS) entry which is preliminary data.</text>
</comment>
<evidence type="ECO:0000313" key="2">
    <source>
        <dbReference type="Proteomes" id="UP001232148"/>
    </source>
</evidence>
<gene>
    <name evidence="1" type="ORF">LX32DRAFT_134854</name>
</gene>
<proteinExistence type="predicted"/>
<dbReference type="EMBL" id="MU842994">
    <property type="protein sequence ID" value="KAK2023586.1"/>
    <property type="molecule type" value="Genomic_DNA"/>
</dbReference>
<organism evidence="1 2">
    <name type="scientific">Colletotrichum zoysiae</name>
    <dbReference type="NCBI Taxonomy" id="1216348"/>
    <lineage>
        <taxon>Eukaryota</taxon>
        <taxon>Fungi</taxon>
        <taxon>Dikarya</taxon>
        <taxon>Ascomycota</taxon>
        <taxon>Pezizomycotina</taxon>
        <taxon>Sordariomycetes</taxon>
        <taxon>Hypocreomycetidae</taxon>
        <taxon>Glomerellales</taxon>
        <taxon>Glomerellaceae</taxon>
        <taxon>Colletotrichum</taxon>
        <taxon>Colletotrichum graminicola species complex</taxon>
    </lineage>
</organism>
<accession>A0AAD9H863</accession>
<sequence length="89" mass="9646">MTPSARRCNEIIQRQLGSAGLLLACCLCQPRFLGGGPFHGAIEGATRANTYQHNSHIGEWLTFPRSSDDRNLSCRGKMANGPVGSTSWL</sequence>
<dbReference type="PROSITE" id="PS51257">
    <property type="entry name" value="PROKAR_LIPOPROTEIN"/>
    <property type="match status" value="1"/>
</dbReference>
<dbReference type="AlphaFoldDB" id="A0AAD9H863"/>
<name>A0AAD9H863_9PEZI</name>
<keyword evidence="2" id="KW-1185">Reference proteome</keyword>
<dbReference type="Proteomes" id="UP001232148">
    <property type="component" value="Unassembled WGS sequence"/>
</dbReference>
<protein>
    <submittedName>
        <fullName evidence="1">Uncharacterized protein</fullName>
    </submittedName>
</protein>